<keyword evidence="5" id="KW-0456">Lyase</keyword>
<gene>
    <name evidence="7" type="ORF">MNB_SV-3-948</name>
</gene>
<dbReference type="NCBIfam" id="TIGR00247">
    <property type="entry name" value="endolytic transglycosylase MltG"/>
    <property type="match status" value="1"/>
</dbReference>
<dbReference type="InterPro" id="IPR003770">
    <property type="entry name" value="MLTG-like"/>
</dbReference>
<evidence type="ECO:0000256" key="5">
    <source>
        <dbReference type="ARBA" id="ARBA00023239"/>
    </source>
</evidence>
<dbReference type="GO" id="GO:0016829">
    <property type="term" value="F:lyase activity"/>
    <property type="evidence" value="ECO:0007669"/>
    <property type="project" value="UniProtKB-KW"/>
</dbReference>
<dbReference type="PANTHER" id="PTHR30518">
    <property type="entry name" value="ENDOLYTIC MUREIN TRANSGLYCOSYLASE"/>
    <property type="match status" value="1"/>
</dbReference>
<reference evidence="7" key="1">
    <citation type="submission" date="2016-10" db="EMBL/GenBank/DDBJ databases">
        <authorList>
            <person name="de Groot N.N."/>
        </authorList>
    </citation>
    <scope>NUCLEOTIDE SEQUENCE</scope>
</reference>
<sequence>MVPQGSIEHIITHLTKQGYALSVIDTYILRLLGTPKSGWISLGKNQLNRIDFLYKLTNAKAMIHKVTLIPGETKELFLEAVSKQLDLNKTKLLHYYHQYSVYPEAGIYADTYHVPYGIGEKHLIAFLTKISEKKYQSLSEKIYGTYNKKRWSKILTIASIIQKEAANNQEMPLISSVIVNRLKKGMRLQMDGTLNYGKYSHTKVTPERIKNDKSDFNTYKHKGLPSSPIGSVSLSAIKAAIKPAKTNYLYFMKNNKGVHDFTDTFKKHRINIQKSR</sequence>
<protein>
    <submittedName>
        <fullName evidence="7">FIG004453: protein YceG like</fullName>
    </submittedName>
</protein>
<proteinExistence type="inferred from homology"/>
<evidence type="ECO:0000256" key="3">
    <source>
        <dbReference type="ARBA" id="ARBA00022989"/>
    </source>
</evidence>
<keyword evidence="1" id="KW-1003">Cell membrane</keyword>
<accession>A0A1W1BFX2</accession>
<dbReference type="HAMAP" id="MF_02065">
    <property type="entry name" value="MltG"/>
    <property type="match status" value="1"/>
</dbReference>
<keyword evidence="6" id="KW-0961">Cell wall biogenesis/degradation</keyword>
<evidence type="ECO:0000313" key="7">
    <source>
        <dbReference type="EMBL" id="SFV52432.1"/>
    </source>
</evidence>
<name>A0A1W1BFX2_9ZZZZ</name>
<dbReference type="GO" id="GO:0071555">
    <property type="term" value="P:cell wall organization"/>
    <property type="evidence" value="ECO:0007669"/>
    <property type="project" value="UniProtKB-KW"/>
</dbReference>
<organism evidence="7">
    <name type="scientific">hydrothermal vent metagenome</name>
    <dbReference type="NCBI Taxonomy" id="652676"/>
    <lineage>
        <taxon>unclassified sequences</taxon>
        <taxon>metagenomes</taxon>
        <taxon>ecological metagenomes</taxon>
    </lineage>
</organism>
<dbReference type="AlphaFoldDB" id="A0A1W1BFX2"/>
<keyword evidence="4" id="KW-0472">Membrane</keyword>
<dbReference type="Pfam" id="PF02618">
    <property type="entry name" value="YceG"/>
    <property type="match status" value="1"/>
</dbReference>
<evidence type="ECO:0000256" key="6">
    <source>
        <dbReference type="ARBA" id="ARBA00023316"/>
    </source>
</evidence>
<keyword evidence="2" id="KW-0812">Transmembrane</keyword>
<evidence type="ECO:0000256" key="2">
    <source>
        <dbReference type="ARBA" id="ARBA00022692"/>
    </source>
</evidence>
<evidence type="ECO:0000256" key="4">
    <source>
        <dbReference type="ARBA" id="ARBA00023136"/>
    </source>
</evidence>
<dbReference type="EMBL" id="FPHI01000004">
    <property type="protein sequence ID" value="SFV52432.1"/>
    <property type="molecule type" value="Genomic_DNA"/>
</dbReference>
<keyword evidence="3" id="KW-1133">Transmembrane helix</keyword>
<evidence type="ECO:0000256" key="1">
    <source>
        <dbReference type="ARBA" id="ARBA00022475"/>
    </source>
</evidence>
<dbReference type="PANTHER" id="PTHR30518:SF2">
    <property type="entry name" value="ENDOLYTIC MUREIN TRANSGLYCOSYLASE"/>
    <property type="match status" value="1"/>
</dbReference>